<sequence length="549" mass="60159">MSACIPAEESAPVPGKGNPITTANTSTDKSTPTSNDVLIFLTQAKNKTTESNLKYRAIIWTKGSTFAVYCSSVQAGLARIDLGPVGPKTYDRFDFVNILNINNKVLTLNKIREMSWKGLSIFVEEKLITVGEIFKFKVVFRSNSPNPPLTPDSIYPVPLGFFIATMLLPPKSWDKKAQASSPQVASSSCTTSLTETAPGSAPVPASAPAPKPTSAAGGGTSSGSSTSQADPIKSELKQDSTEPSPGLYKVLGFVSLATFMDSAHQQFQTIELGPPHSISSEETNNNESGYDVQFYHYDPASKTNNVIGAHRSVLSAYSLLSQFVDRTEALTRQVANEMHLTFLRPFPSVSQEQQLRQPELLQKRPIIVNVSDFPFPTFRALVSYVYTKDIKSILLHISALELTRALTALQDVEKEETVTNAAVGSSLIETKASTSTMATSTSTTLFIDELLLLTHMFEVRELFEMCVELTKMAITVENVVQVLMHLGTQFKEIKPHAMAFIKEHFHEIFGGLQGDPFKQLMSQEGGFQLMAEIMQMMATTKALETETNR</sequence>
<dbReference type="InterPro" id="IPR011333">
    <property type="entry name" value="SKP1/BTB/POZ_sf"/>
</dbReference>
<feature type="region of interest" description="Disordered" evidence="1">
    <location>
        <begin position="1"/>
        <end position="32"/>
    </location>
</feature>
<dbReference type="PANTHER" id="PTHR24413">
    <property type="entry name" value="SPECKLE-TYPE POZ PROTEIN"/>
    <property type="match status" value="1"/>
</dbReference>
<protein>
    <recommendedName>
        <fullName evidence="4">BTB domain-containing protein</fullName>
    </recommendedName>
</protein>
<dbReference type="OrthoDB" id="2449830at2759"/>
<proteinExistence type="predicted"/>
<evidence type="ECO:0000313" key="3">
    <source>
        <dbReference type="Proteomes" id="UP000738325"/>
    </source>
</evidence>
<reference evidence="2" key="1">
    <citation type="journal article" date="2020" name="Fungal Divers.">
        <title>Resolving the Mortierellaceae phylogeny through synthesis of multi-gene phylogenetics and phylogenomics.</title>
        <authorList>
            <person name="Vandepol N."/>
            <person name="Liber J."/>
            <person name="Desiro A."/>
            <person name="Na H."/>
            <person name="Kennedy M."/>
            <person name="Barry K."/>
            <person name="Grigoriev I.V."/>
            <person name="Miller A.N."/>
            <person name="O'Donnell K."/>
            <person name="Stajich J.E."/>
            <person name="Bonito G."/>
        </authorList>
    </citation>
    <scope>NUCLEOTIDE SEQUENCE</scope>
    <source>
        <strain evidence="2">REB-010B</strain>
    </source>
</reference>
<evidence type="ECO:0000313" key="2">
    <source>
        <dbReference type="EMBL" id="KAG0313153.1"/>
    </source>
</evidence>
<evidence type="ECO:0000256" key="1">
    <source>
        <dbReference type="SAM" id="MobiDB-lite"/>
    </source>
</evidence>
<organism evidence="2 3">
    <name type="scientific">Dissophora globulifera</name>
    <dbReference type="NCBI Taxonomy" id="979702"/>
    <lineage>
        <taxon>Eukaryota</taxon>
        <taxon>Fungi</taxon>
        <taxon>Fungi incertae sedis</taxon>
        <taxon>Mucoromycota</taxon>
        <taxon>Mortierellomycotina</taxon>
        <taxon>Mortierellomycetes</taxon>
        <taxon>Mortierellales</taxon>
        <taxon>Mortierellaceae</taxon>
        <taxon>Dissophora</taxon>
    </lineage>
</organism>
<accession>A0A9P6R5I6</accession>
<gene>
    <name evidence="2" type="ORF">BGZ99_009041</name>
</gene>
<dbReference type="AlphaFoldDB" id="A0A9P6R5I6"/>
<dbReference type="Gene3D" id="3.30.710.10">
    <property type="entry name" value="Potassium Channel Kv1.1, Chain A"/>
    <property type="match status" value="1"/>
</dbReference>
<comment type="caution">
    <text evidence="2">The sequence shown here is derived from an EMBL/GenBank/DDBJ whole genome shotgun (WGS) entry which is preliminary data.</text>
</comment>
<feature type="compositionally biased region" description="Low complexity" evidence="1">
    <location>
        <begin position="178"/>
        <end position="204"/>
    </location>
</feature>
<feature type="region of interest" description="Disordered" evidence="1">
    <location>
        <begin position="178"/>
        <end position="243"/>
    </location>
</feature>
<dbReference type="Proteomes" id="UP000738325">
    <property type="component" value="Unassembled WGS sequence"/>
</dbReference>
<keyword evidence="3" id="KW-1185">Reference proteome</keyword>
<dbReference type="EMBL" id="JAAAIP010000739">
    <property type="protein sequence ID" value="KAG0313153.1"/>
    <property type="molecule type" value="Genomic_DNA"/>
</dbReference>
<evidence type="ECO:0008006" key="4">
    <source>
        <dbReference type="Google" id="ProtNLM"/>
    </source>
</evidence>
<feature type="compositionally biased region" description="Polar residues" evidence="1">
    <location>
        <begin position="19"/>
        <end position="32"/>
    </location>
</feature>
<name>A0A9P6R5I6_9FUNG</name>